<evidence type="ECO:0000256" key="1">
    <source>
        <dbReference type="ARBA" id="ARBA00022729"/>
    </source>
</evidence>
<evidence type="ECO:0000313" key="4">
    <source>
        <dbReference type="EMBL" id="KAF2090386.1"/>
    </source>
</evidence>
<keyword evidence="1" id="KW-0732">Signal</keyword>
<reference evidence="4" key="1">
    <citation type="journal article" date="2020" name="Stud. Mycol.">
        <title>101 Dothideomycetes genomes: a test case for predicting lifestyles and emergence of pathogens.</title>
        <authorList>
            <person name="Haridas S."/>
            <person name="Albert R."/>
            <person name="Binder M."/>
            <person name="Bloem J."/>
            <person name="Labutti K."/>
            <person name="Salamov A."/>
            <person name="Andreopoulos B."/>
            <person name="Baker S."/>
            <person name="Barry K."/>
            <person name="Bills G."/>
            <person name="Bluhm B."/>
            <person name="Cannon C."/>
            <person name="Castanera R."/>
            <person name="Culley D."/>
            <person name="Daum C."/>
            <person name="Ezra D."/>
            <person name="Gonzalez J."/>
            <person name="Henrissat B."/>
            <person name="Kuo A."/>
            <person name="Liang C."/>
            <person name="Lipzen A."/>
            <person name="Lutzoni F."/>
            <person name="Magnuson J."/>
            <person name="Mondo S."/>
            <person name="Nolan M."/>
            <person name="Ohm R."/>
            <person name="Pangilinan J."/>
            <person name="Park H.-J."/>
            <person name="Ramirez L."/>
            <person name="Alfaro M."/>
            <person name="Sun H."/>
            <person name="Tritt A."/>
            <person name="Yoshinaga Y."/>
            <person name="Zwiers L.-H."/>
            <person name="Turgeon B."/>
            <person name="Goodwin S."/>
            <person name="Spatafora J."/>
            <person name="Crous P."/>
            <person name="Grigoriev I."/>
        </authorList>
    </citation>
    <scope>NUCLEOTIDE SEQUENCE</scope>
    <source>
        <strain evidence="4">CBS 121410</strain>
    </source>
</reference>
<keyword evidence="2" id="KW-0378">Hydrolase</keyword>
<sequence>MVFFDKVVQYAASAYCFINENKSAGGSKVGCYTGNCPLVEVADTNTTAEFQNTIPYDSTGFVAVDSTNELIVVSFRGSVSIANWIADFTFETVDSDLCDNCTVHKGFWESWTEVSDVVMSAVAAAAAANPSYGIVSVGHSLGAAVAAICAAELRNAGYTVAMYTFGSPRLAPPALSSYISNQPGGNYRVTHYNDPVPRLPTLDMGFVHISPEYYIATPNLVTVTSDAIQVYEGDSELLGNAKWGLDVDIAAHLWYFNNVGACYAFDISLRF</sequence>
<accession>A0A9P4LXA3</accession>
<keyword evidence="5" id="KW-1185">Reference proteome</keyword>
<dbReference type="EMBL" id="ML978713">
    <property type="protein sequence ID" value="KAF2090386.1"/>
    <property type="molecule type" value="Genomic_DNA"/>
</dbReference>
<dbReference type="OrthoDB" id="426718at2759"/>
<comment type="caution">
    <text evidence="4">The sequence shown here is derived from an EMBL/GenBank/DDBJ whole genome shotgun (WGS) entry which is preliminary data.</text>
</comment>
<dbReference type="InterPro" id="IPR051299">
    <property type="entry name" value="AB_hydrolase_lip/est"/>
</dbReference>
<dbReference type="CDD" id="cd00519">
    <property type="entry name" value="Lipase_3"/>
    <property type="match status" value="1"/>
</dbReference>
<proteinExistence type="predicted"/>
<feature type="domain" description="Fungal lipase-type" evidence="3">
    <location>
        <begin position="72"/>
        <end position="202"/>
    </location>
</feature>
<dbReference type="AlphaFoldDB" id="A0A9P4LXA3"/>
<evidence type="ECO:0000259" key="3">
    <source>
        <dbReference type="Pfam" id="PF01764"/>
    </source>
</evidence>
<dbReference type="Gene3D" id="3.40.50.1820">
    <property type="entry name" value="alpha/beta hydrolase"/>
    <property type="match status" value="1"/>
</dbReference>
<name>A0A9P4LXA3_9PEZI</name>
<organism evidence="4 5">
    <name type="scientific">Saccharata proteae CBS 121410</name>
    <dbReference type="NCBI Taxonomy" id="1314787"/>
    <lineage>
        <taxon>Eukaryota</taxon>
        <taxon>Fungi</taxon>
        <taxon>Dikarya</taxon>
        <taxon>Ascomycota</taxon>
        <taxon>Pezizomycotina</taxon>
        <taxon>Dothideomycetes</taxon>
        <taxon>Dothideomycetes incertae sedis</taxon>
        <taxon>Botryosphaeriales</taxon>
        <taxon>Saccharataceae</taxon>
        <taxon>Saccharata</taxon>
    </lineage>
</organism>
<protein>
    <submittedName>
        <fullName evidence="4">Alpha/beta-hydrolase</fullName>
    </submittedName>
</protein>
<evidence type="ECO:0000256" key="2">
    <source>
        <dbReference type="ARBA" id="ARBA00022801"/>
    </source>
</evidence>
<dbReference type="SUPFAM" id="SSF53474">
    <property type="entry name" value="alpha/beta-Hydrolases"/>
    <property type="match status" value="1"/>
</dbReference>
<dbReference type="Proteomes" id="UP000799776">
    <property type="component" value="Unassembled WGS sequence"/>
</dbReference>
<dbReference type="Pfam" id="PF01764">
    <property type="entry name" value="Lipase_3"/>
    <property type="match status" value="1"/>
</dbReference>
<gene>
    <name evidence="4" type="ORF">K490DRAFT_71974</name>
</gene>
<dbReference type="PANTHER" id="PTHR46640:SF1">
    <property type="entry name" value="FUNGAL LIPASE-LIKE DOMAIN-CONTAINING PROTEIN-RELATED"/>
    <property type="match status" value="1"/>
</dbReference>
<dbReference type="PANTHER" id="PTHR46640">
    <property type="entry name" value="TRIACYLGLYCEROL LIPASE, PUTATIVE (AFU_ORTHOLOGUE AFUA_6G06510)-RELATED"/>
    <property type="match status" value="1"/>
</dbReference>
<dbReference type="InterPro" id="IPR029058">
    <property type="entry name" value="AB_hydrolase_fold"/>
</dbReference>
<dbReference type="InterPro" id="IPR002921">
    <property type="entry name" value="Fungal_lipase-type"/>
</dbReference>
<dbReference type="GO" id="GO:0016787">
    <property type="term" value="F:hydrolase activity"/>
    <property type="evidence" value="ECO:0007669"/>
    <property type="project" value="UniProtKB-KW"/>
</dbReference>
<dbReference type="GO" id="GO:0006629">
    <property type="term" value="P:lipid metabolic process"/>
    <property type="evidence" value="ECO:0007669"/>
    <property type="project" value="InterPro"/>
</dbReference>
<evidence type="ECO:0000313" key="5">
    <source>
        <dbReference type="Proteomes" id="UP000799776"/>
    </source>
</evidence>